<evidence type="ECO:0000256" key="6">
    <source>
        <dbReference type="ARBA" id="ARBA00022989"/>
    </source>
</evidence>
<keyword evidence="5" id="KW-0479">Metal-binding</keyword>
<dbReference type="Pfam" id="PF02921">
    <property type="entry name" value="UCR_TM"/>
    <property type="match status" value="1"/>
</dbReference>
<evidence type="ECO:0000256" key="13">
    <source>
        <dbReference type="SAM" id="MobiDB-lite"/>
    </source>
</evidence>
<keyword evidence="11" id="KW-0813">Transport</keyword>
<sequence length="259" mass="28340">MQATAYTVAGPLKPLVPGVVVKSEKFLLDPKKPLLCRESMNGQCAKTGPAISVSINGRAGVRFAHTDLRIPDFSDYRRPEVQDPHKSSQESSESRRTFSYVLTGATTVVGLYAAKTVVTQFVSSMSASADVLALSKIEIKLSDIPEGKNMTFKWRGKPLFVRHRTEKEIATEAAVSLSELRDPEHDKDRAANPKWMIVLGVCTHLGCVPIANAGDFGGYYCPCHGSHYDASGRIRRGPAPLNLEVPYYEFPDDDTVIVG</sequence>
<evidence type="ECO:0000256" key="3">
    <source>
        <dbReference type="ARBA" id="ARBA00022692"/>
    </source>
</evidence>
<dbReference type="InterPro" id="IPR017941">
    <property type="entry name" value="Rieske_2Fe-2S"/>
</dbReference>
<keyword evidence="6" id="KW-1133">Transmembrane helix</keyword>
<dbReference type="InterPro" id="IPR006317">
    <property type="entry name" value="Ubiquinol_cyt_c_Rdtase_Fe-S-su"/>
</dbReference>
<evidence type="ECO:0000256" key="9">
    <source>
        <dbReference type="ARBA" id="ARBA00023136"/>
    </source>
</evidence>
<dbReference type="Pfam" id="PF09165">
    <property type="entry name" value="Ubiq-Cytc-red_N"/>
    <property type="match status" value="1"/>
</dbReference>
<dbReference type="EC" id="7.1.1.8" evidence="11"/>
<dbReference type="CDD" id="cd03470">
    <property type="entry name" value="Rieske_cytochrome_bc1"/>
    <property type="match status" value="1"/>
</dbReference>
<reference evidence="16" key="1">
    <citation type="submission" date="2024-04" db="EMBL/GenBank/DDBJ databases">
        <title>Salinicola lusitanus LLJ914,a marine bacterium isolated from the Okinawa Trough.</title>
        <authorList>
            <person name="Li J."/>
        </authorList>
    </citation>
    <scope>NUCLEOTIDE SEQUENCE [LARGE SCALE GENOMIC DNA]</scope>
</reference>
<gene>
    <name evidence="15" type="ORF">WMY93_013219</name>
</gene>
<comment type="caution">
    <text evidence="15">The sequence shown here is derived from an EMBL/GenBank/DDBJ whole genome shotgun (WGS) entry which is preliminary data.</text>
</comment>
<accession>A0AAW0NZN3</accession>
<evidence type="ECO:0000256" key="1">
    <source>
        <dbReference type="ARBA" id="ARBA00004167"/>
    </source>
</evidence>
<dbReference type="AlphaFoldDB" id="A0AAW0NZN3"/>
<comment type="catalytic activity">
    <reaction evidence="11">
        <text>a quinol + 2 Fe(III)-[cytochrome c](out) = a quinone + 2 Fe(II)-[cytochrome c](out) + 2 H(+)(out)</text>
        <dbReference type="Rhea" id="RHEA:11484"/>
        <dbReference type="Rhea" id="RHEA-COMP:10350"/>
        <dbReference type="Rhea" id="RHEA-COMP:14399"/>
        <dbReference type="ChEBI" id="CHEBI:15378"/>
        <dbReference type="ChEBI" id="CHEBI:24646"/>
        <dbReference type="ChEBI" id="CHEBI:29033"/>
        <dbReference type="ChEBI" id="CHEBI:29034"/>
        <dbReference type="ChEBI" id="CHEBI:132124"/>
        <dbReference type="EC" id="7.1.1.8"/>
    </reaction>
</comment>
<organism evidence="15 16">
    <name type="scientific">Mugilogobius chulae</name>
    <name type="common">yellowstripe goby</name>
    <dbReference type="NCBI Taxonomy" id="88201"/>
    <lineage>
        <taxon>Eukaryota</taxon>
        <taxon>Metazoa</taxon>
        <taxon>Chordata</taxon>
        <taxon>Craniata</taxon>
        <taxon>Vertebrata</taxon>
        <taxon>Euteleostomi</taxon>
        <taxon>Actinopterygii</taxon>
        <taxon>Neopterygii</taxon>
        <taxon>Teleostei</taxon>
        <taxon>Neoteleostei</taxon>
        <taxon>Acanthomorphata</taxon>
        <taxon>Gobiaria</taxon>
        <taxon>Gobiiformes</taxon>
        <taxon>Gobioidei</taxon>
        <taxon>Gobiidae</taxon>
        <taxon>Gobionellinae</taxon>
        <taxon>Mugilogobius</taxon>
    </lineage>
</organism>
<keyword evidence="7" id="KW-0408">Iron</keyword>
<evidence type="ECO:0000256" key="10">
    <source>
        <dbReference type="ARBA" id="ARBA00023157"/>
    </source>
</evidence>
<evidence type="ECO:0000256" key="2">
    <source>
        <dbReference type="ARBA" id="ARBA00010651"/>
    </source>
</evidence>
<evidence type="ECO:0000259" key="14">
    <source>
        <dbReference type="PROSITE" id="PS51296"/>
    </source>
</evidence>
<keyword evidence="12" id="KW-0496">Mitochondrion</keyword>
<comment type="subcellular location">
    <subcellularLocation>
        <location evidence="1">Membrane</location>
        <topology evidence="1">Single-pass membrane protein</topology>
    </subcellularLocation>
    <subcellularLocation>
        <location evidence="12">Mitochondrion inner membrane</location>
    </subcellularLocation>
</comment>
<dbReference type="FunFam" id="1.20.5.270:FF:000001">
    <property type="entry name" value="Cytochrome b-c1 complex subunit Rieske, mitochondrial"/>
    <property type="match status" value="1"/>
</dbReference>
<evidence type="ECO:0000256" key="7">
    <source>
        <dbReference type="ARBA" id="ARBA00023004"/>
    </source>
</evidence>
<comment type="cofactor">
    <cofactor evidence="11">
        <name>[2Fe-2S] cluster</name>
        <dbReference type="ChEBI" id="CHEBI:190135"/>
    </cofactor>
    <text evidence="11">Binds 1 [2Fe-2S] cluster per subunit.</text>
</comment>
<comment type="miscellaneous">
    <text evidence="11">The Rieske protein is a high potential 2Fe-2S protein.</text>
</comment>
<dbReference type="InterPro" id="IPR004192">
    <property type="entry name" value="Rieske_TM"/>
</dbReference>
<name>A0AAW0NZN3_9GOBI</name>
<keyword evidence="16" id="KW-1185">Reference proteome</keyword>
<dbReference type="Gene3D" id="1.20.5.270">
    <property type="entry name" value="Ubiquinol cytochrome reductase, transmembrane domain"/>
    <property type="match status" value="1"/>
</dbReference>
<feature type="region of interest" description="Disordered" evidence="13">
    <location>
        <begin position="74"/>
        <end position="94"/>
    </location>
</feature>
<keyword evidence="9" id="KW-0472">Membrane</keyword>
<dbReference type="NCBIfam" id="TIGR01416">
    <property type="entry name" value="Rieske_proteo"/>
    <property type="match status" value="1"/>
</dbReference>
<dbReference type="GO" id="GO:0008121">
    <property type="term" value="F:quinol-cytochrome-c reductase activity"/>
    <property type="evidence" value="ECO:0007669"/>
    <property type="project" value="UniProtKB-EC"/>
</dbReference>
<evidence type="ECO:0000256" key="12">
    <source>
        <dbReference type="RuleBase" id="RU004495"/>
    </source>
</evidence>
<dbReference type="InterPro" id="IPR005805">
    <property type="entry name" value="Rieske_Fe-S_prot_C"/>
</dbReference>
<dbReference type="EMBL" id="JBBPFD010000009">
    <property type="protein sequence ID" value="KAK7913008.1"/>
    <property type="molecule type" value="Genomic_DNA"/>
</dbReference>
<keyword evidence="4" id="KW-0001">2Fe-2S</keyword>
<evidence type="ECO:0000256" key="4">
    <source>
        <dbReference type="ARBA" id="ARBA00022714"/>
    </source>
</evidence>
<evidence type="ECO:0000256" key="5">
    <source>
        <dbReference type="ARBA" id="ARBA00022723"/>
    </source>
</evidence>
<dbReference type="SUPFAM" id="SSF56568">
    <property type="entry name" value="Non-globular alpha+beta subunits of globular proteins"/>
    <property type="match status" value="1"/>
</dbReference>
<dbReference type="InterPro" id="IPR014349">
    <property type="entry name" value="Rieske_Fe-S_prot"/>
</dbReference>
<dbReference type="GO" id="GO:0005743">
    <property type="term" value="C:mitochondrial inner membrane"/>
    <property type="evidence" value="ECO:0007669"/>
    <property type="project" value="UniProtKB-SubCell"/>
</dbReference>
<comment type="similarity">
    <text evidence="2">Belongs to the Rieske iron-sulfur protein family.</text>
</comment>
<keyword evidence="3" id="KW-0812">Transmembrane</keyword>
<dbReference type="PANTHER" id="PTHR10134">
    <property type="entry name" value="CYTOCHROME B-C1 COMPLEX SUBUNIT RIESKE, MITOCHONDRIAL"/>
    <property type="match status" value="1"/>
</dbReference>
<dbReference type="SUPFAM" id="SSF50022">
    <property type="entry name" value="ISP domain"/>
    <property type="match status" value="1"/>
</dbReference>
<dbReference type="Gene3D" id="2.10.210.10">
    <property type="entry name" value="Cytochrome Bc1 Complex, Chain I"/>
    <property type="match status" value="1"/>
</dbReference>
<dbReference type="PRINTS" id="PR00162">
    <property type="entry name" value="RIESKE"/>
</dbReference>
<dbReference type="Proteomes" id="UP001460270">
    <property type="component" value="Unassembled WGS sequence"/>
</dbReference>
<dbReference type="GO" id="GO:0051537">
    <property type="term" value="F:2 iron, 2 sulfur cluster binding"/>
    <property type="evidence" value="ECO:0007669"/>
    <property type="project" value="UniProtKB-KW"/>
</dbReference>
<evidence type="ECO:0000313" key="16">
    <source>
        <dbReference type="Proteomes" id="UP001460270"/>
    </source>
</evidence>
<dbReference type="Gene3D" id="2.102.10.10">
    <property type="entry name" value="Rieske [2Fe-2S] iron-sulphur domain"/>
    <property type="match status" value="1"/>
</dbReference>
<keyword evidence="12" id="KW-0679">Respiratory chain</keyword>
<dbReference type="InterPro" id="IPR036922">
    <property type="entry name" value="Rieske_2Fe-2S_sf"/>
</dbReference>
<dbReference type="InterPro" id="IPR015248">
    <property type="entry name" value="UQCRFS1_N"/>
</dbReference>
<dbReference type="GO" id="GO:0046872">
    <property type="term" value="F:metal ion binding"/>
    <property type="evidence" value="ECO:0007669"/>
    <property type="project" value="UniProtKB-KW"/>
</dbReference>
<proteinExistence type="inferred from homology"/>
<keyword evidence="10" id="KW-1015">Disulfide bond</keyword>
<keyword evidence="8" id="KW-0411">Iron-sulfur</keyword>
<dbReference type="Pfam" id="PF00355">
    <property type="entry name" value="Rieske"/>
    <property type="match status" value="1"/>
</dbReference>
<dbReference type="SUPFAM" id="SSF81502">
    <property type="entry name" value="ISP transmembrane anchor"/>
    <property type="match status" value="1"/>
</dbReference>
<keyword evidence="11" id="KW-0249">Electron transport</keyword>
<evidence type="ECO:0000256" key="11">
    <source>
        <dbReference type="RuleBase" id="RU004494"/>
    </source>
</evidence>
<dbReference type="InterPro" id="IPR037008">
    <property type="entry name" value="bc1_Rieske_TM_sf"/>
</dbReference>
<dbReference type="FunFam" id="2.102.10.10:FF:000001">
    <property type="entry name" value="Cytochrome b-c1 complex subunit Rieske, mitochondrial"/>
    <property type="match status" value="1"/>
</dbReference>
<protein>
    <recommendedName>
        <fullName evidence="11">Cytochrome b-c1 complex subunit Rieske, mitochondrial</fullName>
        <ecNumber evidence="11">7.1.1.8</ecNumber>
    </recommendedName>
</protein>
<dbReference type="PROSITE" id="PS51296">
    <property type="entry name" value="RIESKE"/>
    <property type="match status" value="1"/>
</dbReference>
<evidence type="ECO:0000313" key="15">
    <source>
        <dbReference type="EMBL" id="KAK7913008.1"/>
    </source>
</evidence>
<evidence type="ECO:0000256" key="8">
    <source>
        <dbReference type="ARBA" id="ARBA00023014"/>
    </source>
</evidence>
<feature type="domain" description="Rieske" evidence="14">
    <location>
        <begin position="172"/>
        <end position="257"/>
    </location>
</feature>
<dbReference type="InterPro" id="IPR011070">
    <property type="entry name" value="Globular_prot_asu/bsu"/>
</dbReference>